<sequence length="118" mass="14148">MINEYLAFQERRAVIYKEWNKALSSFIKDKDPVPFQACIMASTKELREIRESIMKLQLEGRAMEIVQKIEALEDTHLRRNVELQREKVQQMEGNNTFVREIEEEIMDLIQELIYIDRT</sequence>
<organism evidence="2 3">
    <name type="scientific">Blepharisma stoltei</name>
    <dbReference type="NCBI Taxonomy" id="1481888"/>
    <lineage>
        <taxon>Eukaryota</taxon>
        <taxon>Sar</taxon>
        <taxon>Alveolata</taxon>
        <taxon>Ciliophora</taxon>
        <taxon>Postciliodesmatophora</taxon>
        <taxon>Heterotrichea</taxon>
        <taxon>Heterotrichida</taxon>
        <taxon>Blepharismidae</taxon>
        <taxon>Blepharisma</taxon>
    </lineage>
</organism>
<dbReference type="InterPro" id="IPR039491">
    <property type="entry name" value="REX1-B"/>
</dbReference>
<gene>
    <name evidence="2" type="ORF">BSTOLATCC_MIC5018</name>
</gene>
<keyword evidence="1" id="KW-0175">Coiled coil</keyword>
<name>A0AAU9IHU0_9CILI</name>
<comment type="caution">
    <text evidence="2">The sequence shown here is derived from an EMBL/GenBank/DDBJ whole genome shotgun (WGS) entry which is preliminary data.</text>
</comment>
<protein>
    <submittedName>
        <fullName evidence="2">Uncharacterized protein</fullName>
    </submittedName>
</protein>
<dbReference type="AlphaFoldDB" id="A0AAU9IHU0"/>
<proteinExistence type="predicted"/>
<dbReference type="Pfam" id="PF14966">
    <property type="entry name" value="DNA_repr_REX1B"/>
    <property type="match status" value="1"/>
</dbReference>
<dbReference type="Proteomes" id="UP001162131">
    <property type="component" value="Unassembled WGS sequence"/>
</dbReference>
<evidence type="ECO:0000256" key="1">
    <source>
        <dbReference type="SAM" id="Coils"/>
    </source>
</evidence>
<feature type="coiled-coil region" evidence="1">
    <location>
        <begin position="39"/>
        <end position="75"/>
    </location>
</feature>
<accession>A0AAU9IHU0</accession>
<keyword evidence="3" id="KW-1185">Reference proteome</keyword>
<dbReference type="EMBL" id="CAJZBQ010000005">
    <property type="protein sequence ID" value="CAG9311758.1"/>
    <property type="molecule type" value="Genomic_DNA"/>
</dbReference>
<evidence type="ECO:0000313" key="2">
    <source>
        <dbReference type="EMBL" id="CAG9311758.1"/>
    </source>
</evidence>
<reference evidence="2" key="1">
    <citation type="submission" date="2021-09" db="EMBL/GenBank/DDBJ databases">
        <authorList>
            <consortium name="AG Swart"/>
            <person name="Singh M."/>
            <person name="Singh A."/>
            <person name="Seah K."/>
            <person name="Emmerich C."/>
        </authorList>
    </citation>
    <scope>NUCLEOTIDE SEQUENCE</scope>
    <source>
        <strain evidence="2">ATCC30299</strain>
    </source>
</reference>
<evidence type="ECO:0000313" key="3">
    <source>
        <dbReference type="Proteomes" id="UP001162131"/>
    </source>
</evidence>